<accession>A0A9N9AH86</accession>
<keyword evidence="2" id="KW-1185">Reference proteome</keyword>
<evidence type="ECO:0000313" key="1">
    <source>
        <dbReference type="EMBL" id="CAG8532476.1"/>
    </source>
</evidence>
<organism evidence="1 2">
    <name type="scientific">Racocetra fulgida</name>
    <dbReference type="NCBI Taxonomy" id="60492"/>
    <lineage>
        <taxon>Eukaryota</taxon>
        <taxon>Fungi</taxon>
        <taxon>Fungi incertae sedis</taxon>
        <taxon>Mucoromycota</taxon>
        <taxon>Glomeromycotina</taxon>
        <taxon>Glomeromycetes</taxon>
        <taxon>Diversisporales</taxon>
        <taxon>Gigasporaceae</taxon>
        <taxon>Racocetra</taxon>
    </lineage>
</organism>
<reference evidence="1" key="1">
    <citation type="submission" date="2021-06" db="EMBL/GenBank/DDBJ databases">
        <authorList>
            <person name="Kallberg Y."/>
            <person name="Tangrot J."/>
            <person name="Rosling A."/>
        </authorList>
    </citation>
    <scope>NUCLEOTIDE SEQUENCE</scope>
    <source>
        <strain evidence="1">IN212</strain>
    </source>
</reference>
<gene>
    <name evidence="1" type="ORF">RFULGI_LOCUS3854</name>
</gene>
<sequence>MGGKLYGATTFQQRKTHSIITTQSTSPSTNSLITSIIPPELYIKICEYLTPDELFSLSQLINYYKIPKESLCGLTYTAPCNYKIYWKDDIQAAQEKYAAALESNNLSDYVKKQTIKLNKQLEQIELQEWEFKNEMARWNYQNTLLFDEIKLRSSCIAEETAIEMGLNVEKLQDWGIYWYPIDDRHYRVRIFQEEQVIKKYKEFIRVPEHEREEWKKRQLDMVLQIQRDSNMRRVEDELAKEGRKEYRRKTIREKFNKMLKETNEDGSLKYNENILKNCPALHNAFNYDTYFSERAWKLLKGKLIKEHNIKNKINVV</sequence>
<dbReference type="Proteomes" id="UP000789396">
    <property type="component" value="Unassembled WGS sequence"/>
</dbReference>
<name>A0A9N9AH86_9GLOM</name>
<dbReference type="OrthoDB" id="2322499at2759"/>
<evidence type="ECO:0000313" key="2">
    <source>
        <dbReference type="Proteomes" id="UP000789396"/>
    </source>
</evidence>
<proteinExistence type="predicted"/>
<dbReference type="EMBL" id="CAJVPZ010003582">
    <property type="protein sequence ID" value="CAG8532476.1"/>
    <property type="molecule type" value="Genomic_DNA"/>
</dbReference>
<dbReference type="AlphaFoldDB" id="A0A9N9AH86"/>
<comment type="caution">
    <text evidence="1">The sequence shown here is derived from an EMBL/GenBank/DDBJ whole genome shotgun (WGS) entry which is preliminary data.</text>
</comment>
<protein>
    <submittedName>
        <fullName evidence="1">10041_t:CDS:1</fullName>
    </submittedName>
</protein>